<reference evidence="8 9" key="1">
    <citation type="submission" date="2018-07" db="EMBL/GenBank/DDBJ databases">
        <title>Genomic Encyclopedia of Type Strains, Phase IV (KMG-IV): sequencing the most valuable type-strain genomes for metagenomic binning, comparative biology and taxonomic classification.</title>
        <authorList>
            <person name="Goeker M."/>
        </authorList>
    </citation>
    <scope>NUCLEOTIDE SEQUENCE [LARGE SCALE GENOMIC DNA]</scope>
    <source>
        <strain evidence="8 9">DSM 21634</strain>
    </source>
</reference>
<evidence type="ECO:0000256" key="4">
    <source>
        <dbReference type="ARBA" id="ARBA00022729"/>
    </source>
</evidence>
<keyword evidence="4" id="KW-0732">Signal</keyword>
<keyword evidence="2" id="KW-0719">Serine esterase</keyword>
<organism evidence="8 9">
    <name type="scientific">Pseudorhodoferax soli</name>
    <dbReference type="NCBI Taxonomy" id="545864"/>
    <lineage>
        <taxon>Bacteria</taxon>
        <taxon>Pseudomonadati</taxon>
        <taxon>Pseudomonadota</taxon>
        <taxon>Betaproteobacteria</taxon>
        <taxon>Burkholderiales</taxon>
        <taxon>Comamonadaceae</taxon>
    </lineage>
</organism>
<keyword evidence="9" id="KW-1185">Reference proteome</keyword>
<dbReference type="GO" id="GO:0046872">
    <property type="term" value="F:metal ion binding"/>
    <property type="evidence" value="ECO:0007669"/>
    <property type="project" value="UniProtKB-KW"/>
</dbReference>
<keyword evidence="3" id="KW-0479">Metal-binding</keyword>
<protein>
    <submittedName>
        <fullName evidence="8">Tannase/feruloyl esterase</fullName>
    </submittedName>
</protein>
<dbReference type="GO" id="GO:0052689">
    <property type="term" value="F:carboxylic ester hydrolase activity"/>
    <property type="evidence" value="ECO:0007669"/>
    <property type="project" value="UniProtKB-KW"/>
</dbReference>
<evidence type="ECO:0000256" key="3">
    <source>
        <dbReference type="ARBA" id="ARBA00022723"/>
    </source>
</evidence>
<accession>A0A368XQ92</accession>
<dbReference type="InterPro" id="IPR011118">
    <property type="entry name" value="Tannase/feruloyl_esterase"/>
</dbReference>
<keyword evidence="5" id="KW-0378">Hydrolase</keyword>
<dbReference type="Proteomes" id="UP000252884">
    <property type="component" value="Unassembled WGS sequence"/>
</dbReference>
<evidence type="ECO:0000256" key="5">
    <source>
        <dbReference type="ARBA" id="ARBA00022801"/>
    </source>
</evidence>
<proteinExistence type="inferred from homology"/>
<evidence type="ECO:0000256" key="7">
    <source>
        <dbReference type="ARBA" id="ARBA00023157"/>
    </source>
</evidence>
<dbReference type="Pfam" id="PF07519">
    <property type="entry name" value="Tannase"/>
    <property type="match status" value="2"/>
</dbReference>
<dbReference type="EMBL" id="QPJK01000007">
    <property type="protein sequence ID" value="RCW68687.1"/>
    <property type="molecule type" value="Genomic_DNA"/>
</dbReference>
<dbReference type="InterPro" id="IPR029058">
    <property type="entry name" value="AB_hydrolase_fold"/>
</dbReference>
<comment type="caution">
    <text evidence="8">The sequence shown here is derived from an EMBL/GenBank/DDBJ whole genome shotgun (WGS) entry which is preliminary data.</text>
</comment>
<dbReference type="PANTHER" id="PTHR33938:SF15">
    <property type="entry name" value="FERULOYL ESTERASE B-RELATED"/>
    <property type="match status" value="1"/>
</dbReference>
<dbReference type="SUPFAM" id="SSF53474">
    <property type="entry name" value="alpha/beta-Hydrolases"/>
    <property type="match status" value="1"/>
</dbReference>
<dbReference type="PANTHER" id="PTHR33938">
    <property type="entry name" value="FERULOYL ESTERASE B-RELATED"/>
    <property type="match status" value="1"/>
</dbReference>
<name>A0A368XQ92_9BURK</name>
<gene>
    <name evidence="8" type="ORF">DES41_107208</name>
</gene>
<evidence type="ECO:0000256" key="6">
    <source>
        <dbReference type="ARBA" id="ARBA00022837"/>
    </source>
</evidence>
<keyword evidence="6" id="KW-0106">Calcium</keyword>
<dbReference type="AlphaFoldDB" id="A0A368XQ92"/>
<evidence type="ECO:0000313" key="9">
    <source>
        <dbReference type="Proteomes" id="UP000252884"/>
    </source>
</evidence>
<evidence type="ECO:0000256" key="2">
    <source>
        <dbReference type="ARBA" id="ARBA00022487"/>
    </source>
</evidence>
<evidence type="ECO:0000313" key="8">
    <source>
        <dbReference type="EMBL" id="RCW68687.1"/>
    </source>
</evidence>
<comment type="similarity">
    <text evidence="1">Belongs to the tannase family.</text>
</comment>
<keyword evidence="7" id="KW-1015">Disulfide bond</keyword>
<evidence type="ECO:0000256" key="1">
    <source>
        <dbReference type="ARBA" id="ARBA00006249"/>
    </source>
</evidence>
<sequence length="523" mass="55839">MAACGALVVTVAGCGGDGGTVDGSLDIELARQRCEQVGRLEFEGTVVSAAEFISSGTFTRDGLTSFEVPAMCRVAMTVSPQNQFEVWLPAQWNERFLGVGTLVDSLMVQNVRAGFAVAGGSSGVSNGDPTWRRDENNEVSAKVLDLMEGWSHRAMHQITVRAKATTNAFYGKAPDYSYLTGCSGPGRQVMSTAQSYPEDYDGIVAAAPALYWSRFIPSSGWIQLSMYQELGKLMESCKLDLVNEAVVQACDGLDGVADGIVGDQRACLFDPRALIGRETGCGTFTAADARVIQATWDGPHHAGSKLWYGLPLGATFSHVYPGVSPLAAQHFRFVTGLDWDPSSSSYDEFAAVFAQGVEQYGMWDASDADLRPFGRAGGKLIMWHGWSDGIIEPEGSVQYYEELVSAVGQSSSGTRRDQIRATQEFARLFMAPGVGHCGPVVAPGAQPTNNPWLGIPNAPEGIDAALQAVMDWVEKGVPPDRLAASNAARGITRPLCPYPSLAKWTGQGDAASEANYVCVQASD</sequence>